<dbReference type="Gene3D" id="3.40.50.150">
    <property type="entry name" value="Vaccinia Virus protein VP39"/>
    <property type="match status" value="1"/>
</dbReference>
<sequence>MWNANETGSYITSLLPPSTALFKEMEQYANINEVPIIEKDGLCAIIQLLNLHKTTQILEVGAAIGYSALQFVANVDGAHVTTIEKDDQRAKEARSFIDRSSFANKITLFEGDAFDHVASVKKNAPYDVLFIDAAKGKYDAFFDTFEPLVKIGGLIISDNVLFKGYVTGEVEAETRGLRQMIKKIDRFNKRIMSDERFHSMIYPIGDGLLVSQKKY</sequence>
<dbReference type="GO" id="GO:0016300">
    <property type="term" value="F:tRNA (uridine) methyltransferase activity"/>
    <property type="evidence" value="ECO:0007669"/>
    <property type="project" value="UniProtKB-UniRule"/>
</dbReference>
<reference evidence="5 6" key="1">
    <citation type="submission" date="2020-08" db="EMBL/GenBank/DDBJ databases">
        <title>Genomic Encyclopedia of Type Strains, Phase IV (KMG-IV): sequencing the most valuable type-strain genomes for metagenomic binning, comparative biology and taxonomic classification.</title>
        <authorList>
            <person name="Goeker M."/>
        </authorList>
    </citation>
    <scope>NUCLEOTIDE SEQUENCE [LARGE SCALE GENOMIC DNA]</scope>
    <source>
        <strain evidence="5 6">DSM 24696</strain>
    </source>
</reference>
<accession>A0A840QP58</accession>
<keyword evidence="1 4" id="KW-0489">Methyltransferase</keyword>
<comment type="caution">
    <text evidence="5">The sequence shown here is derived from an EMBL/GenBank/DDBJ whole genome shotgun (WGS) entry which is preliminary data.</text>
</comment>
<protein>
    <recommendedName>
        <fullName evidence="4">tRNA 5-hydroxyuridine methyltransferase</fullName>
        <ecNumber evidence="4">2.1.1.-</ecNumber>
    </recommendedName>
    <alternativeName>
        <fullName evidence="4">ho5U methyltransferase</fullName>
    </alternativeName>
</protein>
<keyword evidence="2 4" id="KW-0808">Transferase</keyword>
<evidence type="ECO:0000256" key="1">
    <source>
        <dbReference type="ARBA" id="ARBA00022603"/>
    </source>
</evidence>
<comment type="function">
    <text evidence="4">Catalyzes the methylation of 5-hydroxyuridine (ho5U) to form 5-methoxyuridine (mo5U) at position 34 in tRNAs.</text>
</comment>
<feature type="binding site" evidence="4">
    <location>
        <position position="84"/>
    </location>
    <ligand>
        <name>S-adenosyl-L-methionine</name>
        <dbReference type="ChEBI" id="CHEBI:59789"/>
    </ligand>
</feature>
<dbReference type="RefSeq" id="WP_184663630.1">
    <property type="nucleotide sequence ID" value="NZ_JACHHB010000005.1"/>
</dbReference>
<feature type="binding site" evidence="4">
    <location>
        <position position="158"/>
    </location>
    <ligand>
        <name>Mg(2+)</name>
        <dbReference type="ChEBI" id="CHEBI:18420"/>
    </ligand>
</feature>
<keyword evidence="4" id="KW-0460">Magnesium</keyword>
<dbReference type="CDD" id="cd02440">
    <property type="entry name" value="AdoMet_MTases"/>
    <property type="match status" value="1"/>
</dbReference>
<evidence type="ECO:0000256" key="4">
    <source>
        <dbReference type="HAMAP-Rule" id="MF_02217"/>
    </source>
</evidence>
<keyword evidence="3 4" id="KW-0949">S-adenosyl-L-methionine</keyword>
<dbReference type="InterPro" id="IPR002935">
    <property type="entry name" value="SAM_O-MeTrfase"/>
</dbReference>
<dbReference type="HAMAP" id="MF_02217">
    <property type="entry name" value="TrmR_methyltr"/>
    <property type="match status" value="1"/>
</dbReference>
<evidence type="ECO:0000313" key="6">
    <source>
        <dbReference type="Proteomes" id="UP000551878"/>
    </source>
</evidence>
<feature type="binding site" evidence="4">
    <location>
        <position position="132"/>
    </location>
    <ligand>
        <name>S-adenosyl-L-methionine</name>
        <dbReference type="ChEBI" id="CHEBI:59789"/>
    </ligand>
</feature>
<dbReference type="InterPro" id="IPR043675">
    <property type="entry name" value="TrmR_methyltr"/>
</dbReference>
<dbReference type="PANTHER" id="PTHR10509:SF14">
    <property type="entry name" value="CAFFEOYL-COA O-METHYLTRANSFERASE 3-RELATED"/>
    <property type="match status" value="1"/>
</dbReference>
<feature type="binding site" evidence="4">
    <location>
        <position position="159"/>
    </location>
    <ligand>
        <name>Mg(2+)</name>
        <dbReference type="ChEBI" id="CHEBI:18420"/>
    </ligand>
</feature>
<dbReference type="InterPro" id="IPR029063">
    <property type="entry name" value="SAM-dependent_MTases_sf"/>
</dbReference>
<dbReference type="GO" id="GO:0030488">
    <property type="term" value="P:tRNA methylation"/>
    <property type="evidence" value="ECO:0007669"/>
    <property type="project" value="UniProtKB-UniRule"/>
</dbReference>
<dbReference type="SUPFAM" id="SSF53335">
    <property type="entry name" value="S-adenosyl-L-methionine-dependent methyltransferases"/>
    <property type="match status" value="1"/>
</dbReference>
<feature type="binding site" evidence="4">
    <location>
        <position position="37"/>
    </location>
    <ligand>
        <name>S-adenosyl-L-methionine</name>
        <dbReference type="ChEBI" id="CHEBI:59789"/>
    </ligand>
</feature>
<comment type="subunit">
    <text evidence="4">Homodimer.</text>
</comment>
<dbReference type="Pfam" id="PF01596">
    <property type="entry name" value="Methyltransf_3"/>
    <property type="match status" value="1"/>
</dbReference>
<dbReference type="GO" id="GO:0000287">
    <property type="term" value="F:magnesium ion binding"/>
    <property type="evidence" value="ECO:0007669"/>
    <property type="project" value="UniProtKB-UniRule"/>
</dbReference>
<dbReference type="AlphaFoldDB" id="A0A840QP58"/>
<dbReference type="EMBL" id="JACHHB010000005">
    <property type="protein sequence ID" value="MBB5173172.1"/>
    <property type="molecule type" value="Genomic_DNA"/>
</dbReference>
<keyword evidence="4" id="KW-0819">tRNA processing</keyword>
<evidence type="ECO:0000256" key="3">
    <source>
        <dbReference type="ARBA" id="ARBA00022691"/>
    </source>
</evidence>
<dbReference type="PROSITE" id="PS51682">
    <property type="entry name" value="SAM_OMT_I"/>
    <property type="match status" value="1"/>
</dbReference>
<comment type="catalytic activity">
    <reaction evidence="4">
        <text>5-hydroxyuridine(34) in tRNA + S-adenosyl-L-methionine = 5-methoxyuridine(34) in tRNA + S-adenosyl-L-homocysteine + H(+)</text>
        <dbReference type="Rhea" id="RHEA:60524"/>
        <dbReference type="Rhea" id="RHEA-COMP:13381"/>
        <dbReference type="Rhea" id="RHEA-COMP:15591"/>
        <dbReference type="ChEBI" id="CHEBI:15378"/>
        <dbReference type="ChEBI" id="CHEBI:57856"/>
        <dbReference type="ChEBI" id="CHEBI:59789"/>
        <dbReference type="ChEBI" id="CHEBI:136877"/>
        <dbReference type="ChEBI" id="CHEBI:143860"/>
    </reaction>
</comment>
<keyword evidence="4" id="KW-0479">Metal-binding</keyword>
<feature type="binding site" evidence="4">
    <location>
        <position position="67"/>
    </location>
    <ligand>
        <name>S-adenosyl-L-methionine</name>
        <dbReference type="ChEBI" id="CHEBI:59789"/>
    </ligand>
</feature>
<dbReference type="GO" id="GO:0008171">
    <property type="term" value="F:O-methyltransferase activity"/>
    <property type="evidence" value="ECO:0007669"/>
    <property type="project" value="InterPro"/>
</dbReference>
<dbReference type="PANTHER" id="PTHR10509">
    <property type="entry name" value="O-METHYLTRANSFERASE-RELATED"/>
    <property type="match status" value="1"/>
</dbReference>
<feature type="binding site" evidence="4">
    <location>
        <begin position="112"/>
        <end position="113"/>
    </location>
    <ligand>
        <name>S-adenosyl-L-methionine</name>
        <dbReference type="ChEBI" id="CHEBI:59789"/>
    </ligand>
</feature>
<dbReference type="GO" id="GO:0008757">
    <property type="term" value="F:S-adenosylmethionine-dependent methyltransferase activity"/>
    <property type="evidence" value="ECO:0007669"/>
    <property type="project" value="TreeGrafter"/>
</dbReference>
<evidence type="ECO:0000256" key="2">
    <source>
        <dbReference type="ARBA" id="ARBA00022679"/>
    </source>
</evidence>
<dbReference type="InterPro" id="IPR050362">
    <property type="entry name" value="Cation-dep_OMT"/>
</dbReference>
<dbReference type="Proteomes" id="UP000551878">
    <property type="component" value="Unassembled WGS sequence"/>
</dbReference>
<feature type="binding site" evidence="4">
    <location>
        <position position="132"/>
    </location>
    <ligand>
        <name>Mg(2+)</name>
        <dbReference type="ChEBI" id="CHEBI:18420"/>
    </ligand>
</feature>
<organism evidence="5 6">
    <name type="scientific">Texcoconibacillus texcoconensis</name>
    <dbReference type="NCBI Taxonomy" id="1095777"/>
    <lineage>
        <taxon>Bacteria</taxon>
        <taxon>Bacillati</taxon>
        <taxon>Bacillota</taxon>
        <taxon>Bacilli</taxon>
        <taxon>Bacillales</taxon>
        <taxon>Bacillaceae</taxon>
        <taxon>Texcoconibacillus</taxon>
    </lineage>
</organism>
<proteinExistence type="inferred from homology"/>
<evidence type="ECO:0000313" key="5">
    <source>
        <dbReference type="EMBL" id="MBB5173172.1"/>
    </source>
</evidence>
<name>A0A840QP58_9BACI</name>
<comment type="similarity">
    <text evidence="4">Belongs to the class I-like SAM-binding methyltransferase superfamily. Cation-dependent O-methyltransferase family.</text>
</comment>
<dbReference type="EC" id="2.1.1.-" evidence="4"/>
<gene>
    <name evidence="4" type="primary">trmR</name>
    <name evidence="5" type="ORF">HNQ41_001341</name>
</gene>
<keyword evidence="6" id="KW-1185">Reference proteome</keyword>